<dbReference type="SUPFAM" id="SSF53850">
    <property type="entry name" value="Periplasmic binding protein-like II"/>
    <property type="match status" value="1"/>
</dbReference>
<dbReference type="Pfam" id="PF03466">
    <property type="entry name" value="LysR_substrate"/>
    <property type="match status" value="1"/>
</dbReference>
<proteinExistence type="inferred from homology"/>
<gene>
    <name evidence="6" type="ORF">ABEG18_22725</name>
</gene>
<protein>
    <submittedName>
        <fullName evidence="6">LysR family transcriptional regulator</fullName>
    </submittedName>
</protein>
<dbReference type="InterPro" id="IPR036390">
    <property type="entry name" value="WH_DNA-bd_sf"/>
</dbReference>
<dbReference type="PROSITE" id="PS50931">
    <property type="entry name" value="HTH_LYSR"/>
    <property type="match status" value="1"/>
</dbReference>
<dbReference type="Pfam" id="PF00126">
    <property type="entry name" value="HTH_1"/>
    <property type="match status" value="1"/>
</dbReference>
<keyword evidence="2" id="KW-0805">Transcription regulation</keyword>
<dbReference type="EMBL" id="CP157484">
    <property type="protein sequence ID" value="XBO38482.1"/>
    <property type="molecule type" value="Genomic_DNA"/>
</dbReference>
<dbReference type="Gene3D" id="3.40.190.290">
    <property type="match status" value="1"/>
</dbReference>
<dbReference type="InterPro" id="IPR036388">
    <property type="entry name" value="WH-like_DNA-bd_sf"/>
</dbReference>
<keyword evidence="3" id="KW-0238">DNA-binding</keyword>
<dbReference type="PANTHER" id="PTHR30537">
    <property type="entry name" value="HTH-TYPE TRANSCRIPTIONAL REGULATOR"/>
    <property type="match status" value="1"/>
</dbReference>
<keyword evidence="4" id="KW-0804">Transcription</keyword>
<name>A0AAU7JDK7_9HYPH</name>
<dbReference type="GO" id="GO:0006351">
    <property type="term" value="P:DNA-templated transcription"/>
    <property type="evidence" value="ECO:0007669"/>
    <property type="project" value="TreeGrafter"/>
</dbReference>
<evidence type="ECO:0000313" key="6">
    <source>
        <dbReference type="EMBL" id="XBO38482.1"/>
    </source>
</evidence>
<dbReference type="InterPro" id="IPR005119">
    <property type="entry name" value="LysR_subst-bd"/>
</dbReference>
<dbReference type="InterPro" id="IPR058163">
    <property type="entry name" value="LysR-type_TF_proteobact-type"/>
</dbReference>
<evidence type="ECO:0000256" key="3">
    <source>
        <dbReference type="ARBA" id="ARBA00023125"/>
    </source>
</evidence>
<dbReference type="GO" id="GO:0003700">
    <property type="term" value="F:DNA-binding transcription factor activity"/>
    <property type="evidence" value="ECO:0007669"/>
    <property type="project" value="InterPro"/>
</dbReference>
<dbReference type="PANTHER" id="PTHR30537:SF3">
    <property type="entry name" value="TRANSCRIPTIONAL REGULATORY PROTEIN"/>
    <property type="match status" value="1"/>
</dbReference>
<dbReference type="InterPro" id="IPR000847">
    <property type="entry name" value="LysR_HTH_N"/>
</dbReference>
<organism evidence="6">
    <name type="scientific">Alsobacter sp. KACC 23698</name>
    <dbReference type="NCBI Taxonomy" id="3149229"/>
    <lineage>
        <taxon>Bacteria</taxon>
        <taxon>Pseudomonadati</taxon>
        <taxon>Pseudomonadota</taxon>
        <taxon>Alphaproteobacteria</taxon>
        <taxon>Hyphomicrobiales</taxon>
        <taxon>Alsobacteraceae</taxon>
        <taxon>Alsobacter</taxon>
    </lineage>
</organism>
<accession>A0AAU7JDK7</accession>
<dbReference type="SUPFAM" id="SSF46785">
    <property type="entry name" value="Winged helix' DNA-binding domain"/>
    <property type="match status" value="1"/>
</dbReference>
<reference evidence="6" key="1">
    <citation type="submission" date="2024-05" db="EMBL/GenBank/DDBJ databases">
        <authorList>
            <person name="Kim S."/>
            <person name="Heo J."/>
            <person name="Choi H."/>
            <person name="Choi Y."/>
            <person name="Kwon S.-W."/>
            <person name="Kim Y."/>
        </authorList>
    </citation>
    <scope>NUCLEOTIDE SEQUENCE</scope>
    <source>
        <strain evidence="6">KACC 23698</strain>
    </source>
</reference>
<comment type="similarity">
    <text evidence="1">Belongs to the LysR transcriptional regulatory family.</text>
</comment>
<evidence type="ECO:0000256" key="4">
    <source>
        <dbReference type="ARBA" id="ARBA00023163"/>
    </source>
</evidence>
<evidence type="ECO:0000256" key="1">
    <source>
        <dbReference type="ARBA" id="ARBA00009437"/>
    </source>
</evidence>
<evidence type="ECO:0000259" key="5">
    <source>
        <dbReference type="PROSITE" id="PS50931"/>
    </source>
</evidence>
<dbReference type="RefSeq" id="WP_406855320.1">
    <property type="nucleotide sequence ID" value="NZ_CP157484.1"/>
</dbReference>
<dbReference type="AlphaFoldDB" id="A0AAU7JDK7"/>
<evidence type="ECO:0000256" key="2">
    <source>
        <dbReference type="ARBA" id="ARBA00023015"/>
    </source>
</evidence>
<sequence length="296" mass="32979">MFDWDDLRYFLAVARCESTLAAGRAMGLSQSTVQRRMAELERRIGRPLVTRHPTGYRLTEFGLAMLPHAQAVERQVEAFARQVEEMRRVSAGVIRLTCPEPIVLRITRSEVLDRFHARHPDIRVEFVISDRYVDLAKGEADVALRSGDTDGDLVGRKIADSLWAIYASQDFVARHGKPSRIEEIESYPLVSFEESMAGHRVSTWLAAVAPNGRIVARNTSVLGLVYAVKAGVGLAPLPTAIGDGEPDLERLLGPVPELARSWRLLTRPDLRRTARISAFFDFIAGEIPNLRPILTG</sequence>
<dbReference type="GO" id="GO:0043565">
    <property type="term" value="F:sequence-specific DNA binding"/>
    <property type="evidence" value="ECO:0007669"/>
    <property type="project" value="TreeGrafter"/>
</dbReference>
<feature type="domain" description="HTH lysR-type" evidence="5">
    <location>
        <begin position="2"/>
        <end position="59"/>
    </location>
</feature>
<dbReference type="Gene3D" id="1.10.10.10">
    <property type="entry name" value="Winged helix-like DNA-binding domain superfamily/Winged helix DNA-binding domain"/>
    <property type="match status" value="1"/>
</dbReference>